<dbReference type="InterPro" id="IPR001240">
    <property type="entry name" value="PRAI_dom"/>
</dbReference>
<comment type="similarity">
    <text evidence="3 8">Belongs to the TrpF family.</text>
</comment>
<dbReference type="GO" id="GO:0004640">
    <property type="term" value="F:phosphoribosylanthranilate isomerase activity"/>
    <property type="evidence" value="ECO:0007669"/>
    <property type="project" value="UniProtKB-UniRule"/>
</dbReference>
<dbReference type="EC" id="5.3.1.24" evidence="8"/>
<evidence type="ECO:0000256" key="2">
    <source>
        <dbReference type="ARBA" id="ARBA00004664"/>
    </source>
</evidence>
<dbReference type="STRING" id="1238424.J07HQW1_03299"/>
<evidence type="ECO:0000256" key="6">
    <source>
        <dbReference type="ARBA" id="ARBA00023141"/>
    </source>
</evidence>
<feature type="region of interest" description="Disordered" evidence="9">
    <location>
        <begin position="216"/>
        <end position="247"/>
    </location>
</feature>
<dbReference type="Proteomes" id="UP000030649">
    <property type="component" value="Unassembled WGS sequence"/>
</dbReference>
<gene>
    <name evidence="8" type="primary">trpF</name>
    <name evidence="11" type="ORF">J07HQW1_03299</name>
</gene>
<dbReference type="PANTHER" id="PTHR42894">
    <property type="entry name" value="N-(5'-PHOSPHORIBOSYL)ANTHRANILATE ISOMERASE"/>
    <property type="match status" value="1"/>
</dbReference>
<dbReference type="SUPFAM" id="SSF51366">
    <property type="entry name" value="Ribulose-phoshate binding barrel"/>
    <property type="match status" value="1"/>
</dbReference>
<dbReference type="InterPro" id="IPR011060">
    <property type="entry name" value="RibuloseP-bd_barrel"/>
</dbReference>
<dbReference type="UniPathway" id="UPA00035">
    <property type="reaction ID" value="UER00042"/>
</dbReference>
<organism evidence="11 12">
    <name type="scientific">Haloquadratum walsbyi J07HQW1</name>
    <dbReference type="NCBI Taxonomy" id="1238424"/>
    <lineage>
        <taxon>Archaea</taxon>
        <taxon>Methanobacteriati</taxon>
        <taxon>Methanobacteriota</taxon>
        <taxon>Stenosarchaea group</taxon>
        <taxon>Halobacteria</taxon>
        <taxon>Halobacteriales</taxon>
        <taxon>Haloferacaceae</taxon>
        <taxon>Haloquadratum</taxon>
    </lineage>
</organism>
<dbReference type="HAMAP" id="MF_00135">
    <property type="entry name" value="PRAI"/>
    <property type="match status" value="1"/>
</dbReference>
<evidence type="ECO:0000256" key="5">
    <source>
        <dbReference type="ARBA" id="ARBA00022822"/>
    </source>
</evidence>
<comment type="pathway">
    <text evidence="2 8">Amino-acid biosynthesis; L-tryptophan biosynthesis; L-tryptophan from chorismate: step 3/5.</text>
</comment>
<dbReference type="EMBL" id="KE356560">
    <property type="protein sequence ID" value="ERG93239.1"/>
    <property type="molecule type" value="Genomic_DNA"/>
</dbReference>
<dbReference type="Pfam" id="PF00697">
    <property type="entry name" value="PRAI"/>
    <property type="match status" value="1"/>
</dbReference>
<proteinExistence type="inferred from homology"/>
<evidence type="ECO:0000256" key="4">
    <source>
        <dbReference type="ARBA" id="ARBA00022605"/>
    </source>
</evidence>
<evidence type="ECO:0000256" key="9">
    <source>
        <dbReference type="SAM" id="MobiDB-lite"/>
    </source>
</evidence>
<evidence type="ECO:0000313" key="12">
    <source>
        <dbReference type="Proteomes" id="UP000030649"/>
    </source>
</evidence>
<dbReference type="Gene3D" id="3.20.20.70">
    <property type="entry name" value="Aldolase class I"/>
    <property type="match status" value="1"/>
</dbReference>
<name>U1MSQ5_9EURY</name>
<keyword evidence="6 8" id="KW-0057">Aromatic amino acid biosynthesis</keyword>
<comment type="catalytic activity">
    <reaction evidence="1 8">
        <text>N-(5-phospho-beta-D-ribosyl)anthranilate = 1-(2-carboxyphenylamino)-1-deoxy-D-ribulose 5-phosphate</text>
        <dbReference type="Rhea" id="RHEA:21540"/>
        <dbReference type="ChEBI" id="CHEBI:18277"/>
        <dbReference type="ChEBI" id="CHEBI:58613"/>
        <dbReference type="EC" id="5.3.1.24"/>
    </reaction>
</comment>
<protein>
    <recommendedName>
        <fullName evidence="8">N-(5'-phosphoribosyl)anthranilate isomerase</fullName>
        <shortName evidence="8">PRAI</shortName>
        <ecNumber evidence="8">5.3.1.24</ecNumber>
    </recommendedName>
</protein>
<evidence type="ECO:0000256" key="1">
    <source>
        <dbReference type="ARBA" id="ARBA00001164"/>
    </source>
</evidence>
<evidence type="ECO:0000256" key="8">
    <source>
        <dbReference type="HAMAP-Rule" id="MF_00135"/>
    </source>
</evidence>
<feature type="compositionally biased region" description="Polar residues" evidence="9">
    <location>
        <begin position="216"/>
        <end position="228"/>
    </location>
</feature>
<feature type="domain" description="N-(5'phosphoribosyl) anthranilate isomerase (PRAI)" evidence="10">
    <location>
        <begin position="6"/>
        <end position="207"/>
    </location>
</feature>
<evidence type="ECO:0000256" key="3">
    <source>
        <dbReference type="ARBA" id="ARBA00007571"/>
    </source>
</evidence>
<dbReference type="PANTHER" id="PTHR42894:SF1">
    <property type="entry name" value="N-(5'-PHOSPHORIBOSYL)ANTHRANILATE ISOMERASE"/>
    <property type="match status" value="1"/>
</dbReference>
<keyword evidence="5 8" id="KW-0822">Tryptophan biosynthesis</keyword>
<dbReference type="HOGENOM" id="CLU_076364_2_1_2"/>
<evidence type="ECO:0000256" key="7">
    <source>
        <dbReference type="ARBA" id="ARBA00023235"/>
    </source>
</evidence>
<dbReference type="CDD" id="cd00405">
    <property type="entry name" value="PRAI"/>
    <property type="match status" value="1"/>
</dbReference>
<accession>U1MSQ5</accession>
<dbReference type="AlphaFoldDB" id="U1MSQ5"/>
<sequence>MSRTRVKICGITTENDLAAVATAGADAVGIISDVTVETPRSVTIERATQLVAAGSPFLSTVLVTMPDSVAAAVDITERVQPDVIQIHGEYNASELKRITGSVTADVIAVVDAEMPSRARSVAPVVDAVLIDSVDTDGAGGTGHTHDWTATAEIATMLDSPVILAGGLTPSNVRSAVQTVAPFGVDVASGVEDTGGSKDHDAVEAFINRATRVDIDTSNEQKTVTQTDSTNDRSAGDSMDATTPERHT</sequence>
<evidence type="ECO:0000313" key="11">
    <source>
        <dbReference type="EMBL" id="ERG93239.1"/>
    </source>
</evidence>
<dbReference type="GO" id="GO:0000162">
    <property type="term" value="P:L-tryptophan biosynthetic process"/>
    <property type="evidence" value="ECO:0007669"/>
    <property type="project" value="UniProtKB-UniRule"/>
</dbReference>
<keyword evidence="4 8" id="KW-0028">Amino-acid biosynthesis</keyword>
<evidence type="ECO:0000259" key="10">
    <source>
        <dbReference type="Pfam" id="PF00697"/>
    </source>
</evidence>
<keyword evidence="7 8" id="KW-0413">Isomerase</keyword>
<dbReference type="InterPro" id="IPR044643">
    <property type="entry name" value="TrpF_fam"/>
</dbReference>
<dbReference type="InterPro" id="IPR013785">
    <property type="entry name" value="Aldolase_TIM"/>
</dbReference>
<reference evidence="11 12" key="1">
    <citation type="journal article" date="2013" name="PLoS ONE">
        <title>Assembly-driven community genomics of a hypersaline microbial ecosystem.</title>
        <authorList>
            <person name="Podell S."/>
            <person name="Ugalde J.A."/>
            <person name="Narasingarao P."/>
            <person name="Banfield J.F."/>
            <person name="Heidelberg K.B."/>
            <person name="Allen E.E."/>
        </authorList>
    </citation>
    <scope>NUCLEOTIDE SEQUENCE [LARGE SCALE GENOMIC DNA]</scope>
    <source>
        <strain evidence="12">J07HQW1</strain>
    </source>
</reference>